<organism evidence="1 2">
    <name type="scientific">Tulasnella calospora MUT 4182</name>
    <dbReference type="NCBI Taxonomy" id="1051891"/>
    <lineage>
        <taxon>Eukaryota</taxon>
        <taxon>Fungi</taxon>
        <taxon>Dikarya</taxon>
        <taxon>Basidiomycota</taxon>
        <taxon>Agaricomycotina</taxon>
        <taxon>Agaricomycetes</taxon>
        <taxon>Cantharellales</taxon>
        <taxon>Tulasnellaceae</taxon>
        <taxon>Tulasnella</taxon>
    </lineage>
</organism>
<dbReference type="OrthoDB" id="8249012at2759"/>
<reference evidence="2" key="2">
    <citation type="submission" date="2015-01" db="EMBL/GenBank/DDBJ databases">
        <title>Evolutionary Origins and Diversification of the Mycorrhizal Mutualists.</title>
        <authorList>
            <consortium name="DOE Joint Genome Institute"/>
            <consortium name="Mycorrhizal Genomics Consortium"/>
            <person name="Kohler A."/>
            <person name="Kuo A."/>
            <person name="Nagy L.G."/>
            <person name="Floudas D."/>
            <person name="Copeland A."/>
            <person name="Barry K.W."/>
            <person name="Cichocki N."/>
            <person name="Veneault-Fourrey C."/>
            <person name="LaButti K."/>
            <person name="Lindquist E.A."/>
            <person name="Lipzen A."/>
            <person name="Lundell T."/>
            <person name="Morin E."/>
            <person name="Murat C."/>
            <person name="Riley R."/>
            <person name="Ohm R."/>
            <person name="Sun H."/>
            <person name="Tunlid A."/>
            <person name="Henrissat B."/>
            <person name="Grigoriev I.V."/>
            <person name="Hibbett D.S."/>
            <person name="Martin F."/>
        </authorList>
    </citation>
    <scope>NUCLEOTIDE SEQUENCE [LARGE SCALE GENOMIC DNA]</scope>
    <source>
        <strain evidence="2">MUT 4182</strain>
    </source>
</reference>
<evidence type="ECO:0008006" key="3">
    <source>
        <dbReference type="Google" id="ProtNLM"/>
    </source>
</evidence>
<dbReference type="STRING" id="1051891.A0A0C3LJ29"/>
<dbReference type="Proteomes" id="UP000054248">
    <property type="component" value="Unassembled WGS sequence"/>
</dbReference>
<protein>
    <recommendedName>
        <fullName evidence="3">DUF1479-domain-containing protein</fullName>
    </recommendedName>
</protein>
<dbReference type="PANTHER" id="PTHR30613:SF1">
    <property type="entry name" value="DUF1479 DOMAIN PROTEIN (AFU_ORTHOLOGUE AFUA_5G09280)"/>
    <property type="match status" value="1"/>
</dbReference>
<accession>A0A0C3LJ29</accession>
<name>A0A0C3LJ29_9AGAM</name>
<reference evidence="1 2" key="1">
    <citation type="submission" date="2014-04" db="EMBL/GenBank/DDBJ databases">
        <authorList>
            <consortium name="DOE Joint Genome Institute"/>
            <person name="Kuo A."/>
            <person name="Girlanda M."/>
            <person name="Perotto S."/>
            <person name="Kohler A."/>
            <person name="Nagy L.G."/>
            <person name="Floudas D."/>
            <person name="Copeland A."/>
            <person name="Barry K.W."/>
            <person name="Cichocki N."/>
            <person name="Veneault-Fourrey C."/>
            <person name="LaButti K."/>
            <person name="Lindquist E.A."/>
            <person name="Lipzen A."/>
            <person name="Lundell T."/>
            <person name="Morin E."/>
            <person name="Murat C."/>
            <person name="Sun H."/>
            <person name="Tunlid A."/>
            <person name="Henrissat B."/>
            <person name="Grigoriev I.V."/>
            <person name="Hibbett D.S."/>
            <person name="Martin F."/>
            <person name="Nordberg H.P."/>
            <person name="Cantor M.N."/>
            <person name="Hua S.X."/>
        </authorList>
    </citation>
    <scope>NUCLEOTIDE SEQUENCE [LARGE SCALE GENOMIC DNA]</scope>
    <source>
        <strain evidence="1 2">MUT 4182</strain>
    </source>
</reference>
<evidence type="ECO:0000313" key="2">
    <source>
        <dbReference type="Proteomes" id="UP000054248"/>
    </source>
</evidence>
<dbReference type="Gene3D" id="2.60.120.330">
    <property type="entry name" value="B-lactam Antibiotic, Isopenicillin N Synthase, Chain"/>
    <property type="match status" value="1"/>
</dbReference>
<dbReference type="PANTHER" id="PTHR30613">
    <property type="entry name" value="UNCHARACTERIZED PROTEIN YBIU-RELATED"/>
    <property type="match status" value="1"/>
</dbReference>
<dbReference type="InterPro" id="IPR010856">
    <property type="entry name" value="Gig2-like"/>
</dbReference>
<keyword evidence="2" id="KW-1185">Reference proteome</keyword>
<evidence type="ECO:0000313" key="1">
    <source>
        <dbReference type="EMBL" id="KIO21397.1"/>
    </source>
</evidence>
<proteinExistence type="predicted"/>
<dbReference type="Pfam" id="PF07350">
    <property type="entry name" value="Gig2-like"/>
    <property type="match status" value="1"/>
</dbReference>
<dbReference type="HOGENOM" id="CLU_011148_0_0_1"/>
<dbReference type="SUPFAM" id="SSF51197">
    <property type="entry name" value="Clavaminate synthase-like"/>
    <property type="match status" value="1"/>
</dbReference>
<dbReference type="AlphaFoldDB" id="A0A0C3LJ29"/>
<gene>
    <name evidence="1" type="ORF">M407DRAFT_80394</name>
</gene>
<sequence length="470" mass="51657">MSSVGGKAEGDISAIFASLSGASHDALPQRFADLKKAIVGTSHEAHQKLTESWVDLLAELQIGLQEIQRKGPSIIPEVSFKELTESGGSATWIKEVAKRGVVVVRDVVPDEEALAWKQQVRDYIKANPQVKGFPADDKQVFEIYWSKSQVQARSHPNVIGAQKAIMSKLFRADPSASLSLKSPVSYVDRLRIRKPGDGKFALGPHIDGGSLERWEDGRYRNCYREILSGNWREHDPYDVGRRLGVNSDMYNGPNQCSVFRAFQGWLALSSTGPSEGTLRVFPLLKEASAYVLLRPFFRPTLPTTDPNYLSADSWTIDVESTNFPNSFMAGAQELNDLTHPHLRLDDGGVVSVKKVEPGDVVFWHCDEIHAVERVHRGEGDSSVFYIPAAPLTAKTAEYLKRQKDVFLQGVPPPDFPGGAGENGFKGVGTSNDILTEEGRKALGFAPFSLKDGMTKSEEAVTKEANSILGF</sequence>
<dbReference type="EMBL" id="KN823139">
    <property type="protein sequence ID" value="KIO21397.1"/>
    <property type="molecule type" value="Genomic_DNA"/>
</dbReference>
<dbReference type="InterPro" id="IPR027443">
    <property type="entry name" value="IPNS-like_sf"/>
</dbReference>